<dbReference type="OrthoDB" id="331263at2759"/>
<dbReference type="GO" id="GO:0016255">
    <property type="term" value="P:attachment of GPI anchor to protein"/>
    <property type="evidence" value="ECO:0007669"/>
    <property type="project" value="InterPro"/>
</dbReference>
<gene>
    <name evidence="2" type="ORF">POTOM_054932</name>
</gene>
<dbReference type="PANTHER" id="PTHR12959:SF11">
    <property type="entry name" value="GPI TRANSAMIDASE COMPONENT PIG-T"/>
    <property type="match status" value="1"/>
</dbReference>
<evidence type="ECO:0000256" key="1">
    <source>
        <dbReference type="SAM" id="SignalP"/>
    </source>
</evidence>
<feature type="signal peptide" evidence="1">
    <location>
        <begin position="1"/>
        <end position="25"/>
    </location>
</feature>
<keyword evidence="1" id="KW-0732">Signal</keyword>
<dbReference type="Pfam" id="PF04113">
    <property type="entry name" value="Gpi16"/>
    <property type="match status" value="1"/>
</dbReference>
<evidence type="ECO:0000313" key="2">
    <source>
        <dbReference type="EMBL" id="KAG6741655.1"/>
    </source>
</evidence>
<keyword evidence="3" id="KW-1185">Reference proteome</keyword>
<feature type="chain" id="PRO_5036473567" description="GPI transamidase component Gpi16 subunit family protein" evidence="1">
    <location>
        <begin position="26"/>
        <end position="366"/>
    </location>
</feature>
<organism evidence="2 3">
    <name type="scientific">Populus tomentosa</name>
    <name type="common">Chinese white poplar</name>
    <dbReference type="NCBI Taxonomy" id="118781"/>
    <lineage>
        <taxon>Eukaryota</taxon>
        <taxon>Viridiplantae</taxon>
        <taxon>Streptophyta</taxon>
        <taxon>Embryophyta</taxon>
        <taxon>Tracheophyta</taxon>
        <taxon>Spermatophyta</taxon>
        <taxon>Magnoliopsida</taxon>
        <taxon>eudicotyledons</taxon>
        <taxon>Gunneridae</taxon>
        <taxon>Pentapetalae</taxon>
        <taxon>rosids</taxon>
        <taxon>fabids</taxon>
        <taxon>Malpighiales</taxon>
        <taxon>Salicaceae</taxon>
        <taxon>Saliceae</taxon>
        <taxon>Populus</taxon>
    </lineage>
</organism>
<name>A0A8X7Y9X5_POPTO</name>
<sequence>MAVPPRWIFLLPVLAILLLSSSIKAYGLALDKEEEEFHEELLLKPLPDRKVLAHFHFQTRAPSSTSNGHHHHLFPKTISQLVQKFQIKEMELSFTQGRWSYERWGGFDAISSNNANLPGVELLAVFNVPKEEVDASWKNLTHTLSGLSAPGWSFRQASGSLRYGVLPREAVCTENLTPWLKLLPCRDKVGLSALMDRPSIYKSFYHSQPLHLTSNAYDPEGMNSGIVLEQTLTVVLRPSSQRASSTHASESYLQPSCFDLSVNPDRVLKEEKRRHGIDSSFLYEFSVEKYNSSKPFDLGLTWKFPIMWSSRRAPLHASRFFMGSGNERGAIAILLKSTDELDDSPLDAKSASDGCELHVNIFQVVP</sequence>
<evidence type="ECO:0008006" key="4">
    <source>
        <dbReference type="Google" id="ProtNLM"/>
    </source>
</evidence>
<dbReference type="Proteomes" id="UP000886885">
    <property type="component" value="Chromosome 17D"/>
</dbReference>
<accession>A0A8X7Y9X5</accession>
<reference evidence="2" key="1">
    <citation type="journal article" date="2020" name="bioRxiv">
        <title>Hybrid origin of Populus tomentosa Carr. identified through genome sequencing and phylogenomic analysis.</title>
        <authorList>
            <person name="An X."/>
            <person name="Gao K."/>
            <person name="Chen Z."/>
            <person name="Li J."/>
            <person name="Yang X."/>
            <person name="Yang X."/>
            <person name="Zhou J."/>
            <person name="Guo T."/>
            <person name="Zhao T."/>
            <person name="Huang S."/>
            <person name="Miao D."/>
            <person name="Khan W.U."/>
            <person name="Rao P."/>
            <person name="Ye M."/>
            <person name="Lei B."/>
            <person name="Liao W."/>
            <person name="Wang J."/>
            <person name="Ji L."/>
            <person name="Li Y."/>
            <person name="Guo B."/>
            <person name="Mustafa N.S."/>
            <person name="Li S."/>
            <person name="Yun Q."/>
            <person name="Keller S.R."/>
            <person name="Mao J."/>
            <person name="Zhang R."/>
            <person name="Strauss S.H."/>
        </authorList>
    </citation>
    <scope>NUCLEOTIDE SEQUENCE</scope>
    <source>
        <strain evidence="2">GM15</strain>
        <tissue evidence="2">Leaf</tissue>
    </source>
</reference>
<dbReference type="PANTHER" id="PTHR12959">
    <property type="entry name" value="GPI TRANSAMIDASE COMPONENT PIG-T-RELATED"/>
    <property type="match status" value="1"/>
</dbReference>
<comment type="caution">
    <text evidence="2">The sequence shown here is derived from an EMBL/GenBank/DDBJ whole genome shotgun (WGS) entry which is preliminary data.</text>
</comment>
<evidence type="ECO:0000313" key="3">
    <source>
        <dbReference type="Proteomes" id="UP000886885"/>
    </source>
</evidence>
<dbReference type="GO" id="GO:0042765">
    <property type="term" value="C:GPI-anchor transamidase complex"/>
    <property type="evidence" value="ECO:0007669"/>
    <property type="project" value="InterPro"/>
</dbReference>
<dbReference type="EMBL" id="JAAWWB010000034">
    <property type="protein sequence ID" value="KAG6741655.1"/>
    <property type="molecule type" value="Genomic_DNA"/>
</dbReference>
<proteinExistence type="predicted"/>
<dbReference type="InterPro" id="IPR007245">
    <property type="entry name" value="PIG-T"/>
</dbReference>
<protein>
    <recommendedName>
        <fullName evidence="4">GPI transamidase component Gpi16 subunit family protein</fullName>
    </recommendedName>
</protein>
<dbReference type="AlphaFoldDB" id="A0A8X7Y9X5"/>